<dbReference type="Gene3D" id="3.40.50.720">
    <property type="entry name" value="NAD(P)-binding Rossmann-like Domain"/>
    <property type="match status" value="1"/>
</dbReference>
<organism evidence="8 9">
    <name type="scientific">Daphnia magna</name>
    <dbReference type="NCBI Taxonomy" id="35525"/>
    <lineage>
        <taxon>Eukaryota</taxon>
        <taxon>Metazoa</taxon>
        <taxon>Ecdysozoa</taxon>
        <taxon>Arthropoda</taxon>
        <taxon>Crustacea</taxon>
        <taxon>Branchiopoda</taxon>
        <taxon>Diplostraca</taxon>
        <taxon>Cladocera</taxon>
        <taxon>Anomopoda</taxon>
        <taxon>Daphniidae</taxon>
        <taxon>Daphnia</taxon>
    </lineage>
</organism>
<protein>
    <recommendedName>
        <fullName evidence="3">Methionine adenosyltransferase 2 subunit beta</fullName>
    </recommendedName>
    <alternativeName>
        <fullName evidence="4">Methionine adenosyltransferase II beta</fullName>
    </alternativeName>
</protein>
<proteinExistence type="inferred from homology"/>
<dbReference type="GO" id="GO:0006556">
    <property type="term" value="P:S-adenosylmethionine biosynthetic process"/>
    <property type="evidence" value="ECO:0007669"/>
    <property type="project" value="UniProtKB-UniPathway"/>
</dbReference>
<keyword evidence="9" id="KW-1185">Reference proteome</keyword>
<dbReference type="EMBL" id="LRGB01000027">
    <property type="protein sequence ID" value="KZS21270.1"/>
    <property type="molecule type" value="Genomic_DNA"/>
</dbReference>
<evidence type="ECO:0000256" key="6">
    <source>
        <dbReference type="ARBA" id="ARBA00046786"/>
    </source>
</evidence>
<feature type="domain" description="RmlD-like substrate binding" evidence="7">
    <location>
        <begin position="5"/>
        <end position="294"/>
    </location>
</feature>
<dbReference type="SUPFAM" id="SSF51735">
    <property type="entry name" value="NAD(P)-binding Rossmann-fold domains"/>
    <property type="match status" value="1"/>
</dbReference>
<evidence type="ECO:0000256" key="4">
    <source>
        <dbReference type="ARBA" id="ARBA00029977"/>
    </source>
</evidence>
<evidence type="ECO:0000256" key="5">
    <source>
        <dbReference type="ARBA" id="ARBA00045998"/>
    </source>
</evidence>
<dbReference type="InterPro" id="IPR005913">
    <property type="entry name" value="dTDP_dehydrorham_reduct"/>
</dbReference>
<comment type="caution">
    <text evidence="8">The sequence shown here is derived from an EMBL/GenBank/DDBJ whole genome shotgun (WGS) entry which is preliminary data.</text>
</comment>
<name>A0A162SG50_9CRUS</name>
<dbReference type="CDD" id="cd05254">
    <property type="entry name" value="dTDP_HR_like_SDR_e"/>
    <property type="match status" value="1"/>
</dbReference>
<dbReference type="GO" id="GO:0016740">
    <property type="term" value="F:transferase activity"/>
    <property type="evidence" value="ECO:0007669"/>
    <property type="project" value="UniProtKB-KW"/>
</dbReference>
<dbReference type="OrthoDB" id="6235964at2759"/>
<accession>A0A162SG50</accession>
<reference evidence="8 9" key="1">
    <citation type="submission" date="2016-03" db="EMBL/GenBank/DDBJ databases">
        <title>EvidentialGene: Evidence-directed Construction of Genes on Genomes.</title>
        <authorList>
            <person name="Gilbert D.G."/>
            <person name="Choi J.-H."/>
            <person name="Mockaitis K."/>
            <person name="Colbourne J."/>
            <person name="Pfrender M."/>
        </authorList>
    </citation>
    <scope>NUCLEOTIDE SEQUENCE [LARGE SCALE GENOMIC DNA]</scope>
    <source>
        <strain evidence="8 9">Xinb3</strain>
        <tissue evidence="8">Complete organism</tissue>
    </source>
</reference>
<comment type="function">
    <text evidence="5">Regulatory subunit of S-adenosylmethionine synthetase 2, an enzyme that catalyzes the formation of S-adenosylmethionine from methionine and ATP. Regulates MAT2A catalytic activity by changing its kinetic properties, increasing its affinity for L-methionine. Can bind NADP (in vitro).</text>
</comment>
<dbReference type="FunFam" id="3.40.50.720:FF:000357">
    <property type="entry name" value="Methionine adenosyltransferase 2 subunit beta"/>
    <property type="match status" value="1"/>
</dbReference>
<comment type="pathway">
    <text evidence="1">Amino-acid biosynthesis; S-adenosyl-L-methionine biosynthesis; S-adenosyl-L-methionine from L-methionine: step 1/1.</text>
</comment>
<evidence type="ECO:0000259" key="7">
    <source>
        <dbReference type="Pfam" id="PF04321"/>
    </source>
</evidence>
<dbReference type="Pfam" id="PF04321">
    <property type="entry name" value="RmlD_sub_bind"/>
    <property type="match status" value="1"/>
</dbReference>
<comment type="similarity">
    <text evidence="2">Belongs to the dTDP-4-dehydrorhamnose reductase family. MAT2B subfamily.</text>
</comment>
<dbReference type="GO" id="GO:0048269">
    <property type="term" value="C:methionine adenosyltransferase complex"/>
    <property type="evidence" value="ECO:0007669"/>
    <property type="project" value="TreeGrafter"/>
</dbReference>
<evidence type="ECO:0000256" key="1">
    <source>
        <dbReference type="ARBA" id="ARBA00005224"/>
    </source>
</evidence>
<dbReference type="UniPathway" id="UPA00315">
    <property type="reaction ID" value="UER00080"/>
</dbReference>
<dbReference type="PANTHER" id="PTHR10491">
    <property type="entry name" value="DTDP-4-DEHYDRORHAMNOSE REDUCTASE"/>
    <property type="match status" value="1"/>
</dbReference>
<gene>
    <name evidence="8" type="ORF">APZ42_011833</name>
</gene>
<evidence type="ECO:0000313" key="9">
    <source>
        <dbReference type="Proteomes" id="UP000076858"/>
    </source>
</evidence>
<dbReference type="PANTHER" id="PTHR10491:SF4">
    <property type="entry name" value="METHIONINE ADENOSYLTRANSFERASE 2 SUBUNIT BETA"/>
    <property type="match status" value="1"/>
</dbReference>
<dbReference type="InterPro" id="IPR036291">
    <property type="entry name" value="NAD(P)-bd_dom_sf"/>
</dbReference>
<dbReference type="Proteomes" id="UP000076858">
    <property type="component" value="Unassembled WGS sequence"/>
</dbReference>
<sequence>MSSKRVVVTGASGLLGRAVLAAFQQSKWTVMGTAFSRTGTNLVQIDICNKEKTEEIIRNFMPTAIVHCAAQRFPDKVEQDVDGTVRLNVAATKNLANLAAELGAIMIYISTDYVFDGTKPPYSELDTTNPLNMYGKTKLQGEQVTLEASPNHIVLRVPVLYGPVEYLGESAVTVLLQLFYDSEGTKLVSDSEMRYPAHVDDIASICVDLLELKETNADVKGIYHWGGKEAMTKYGMVRDMASIFQLSMSHISPDPNPSQGTSRPQNAQLTNAKLENLAVGKHTPFRVGIESVLTGWVQRKKSEGL</sequence>
<dbReference type="AlphaFoldDB" id="A0A162SG50"/>
<dbReference type="InterPro" id="IPR029903">
    <property type="entry name" value="RmlD-like-bd"/>
</dbReference>
<keyword evidence="8" id="KW-0808">Transferase</keyword>
<comment type="subunit">
    <text evidence="6">Heterotrimer; composed of a catalytic MAT2A homodimer that binds one regulatory MAT2B chain. Heterohexamer; composed of a central, catalytic MAT2A homotetramer flanked on either side by a regulatory MAT2B chain. NADP binding increases the affinity for MAT2A.</text>
</comment>
<evidence type="ECO:0000256" key="3">
    <source>
        <dbReference type="ARBA" id="ARBA00021596"/>
    </source>
</evidence>
<dbReference type="GO" id="GO:0048270">
    <property type="term" value="F:methionine adenosyltransferase regulator activity"/>
    <property type="evidence" value="ECO:0007669"/>
    <property type="project" value="TreeGrafter"/>
</dbReference>
<dbReference type="STRING" id="35525.A0A162SG50"/>
<evidence type="ECO:0000256" key="2">
    <source>
        <dbReference type="ARBA" id="ARBA00008656"/>
    </source>
</evidence>
<evidence type="ECO:0000313" key="8">
    <source>
        <dbReference type="EMBL" id="KZS21270.1"/>
    </source>
</evidence>